<dbReference type="GO" id="GO:0005524">
    <property type="term" value="F:ATP binding"/>
    <property type="evidence" value="ECO:0007669"/>
    <property type="project" value="UniProtKB-KW"/>
</dbReference>
<feature type="domain" description="Cytidyltransferase-like" evidence="8">
    <location>
        <begin position="27"/>
        <end position="152"/>
    </location>
</feature>
<dbReference type="PANTHER" id="PTHR43793:SF2">
    <property type="entry name" value="BIFUNCTIONAL PROTEIN HLDE"/>
    <property type="match status" value="1"/>
</dbReference>
<dbReference type="Gene3D" id="3.40.50.620">
    <property type="entry name" value="HUPs"/>
    <property type="match status" value="1"/>
</dbReference>
<keyword evidence="4" id="KW-0547">Nucleotide-binding</keyword>
<proteinExistence type="predicted"/>
<dbReference type="EMBL" id="ATHJ01000094">
    <property type="protein sequence ID" value="EPR38751.1"/>
    <property type="molecule type" value="Genomic_DNA"/>
</dbReference>
<protein>
    <recommendedName>
        <fullName evidence="1">D-glycero-beta-D-manno-heptose 1-phosphate adenylyltransferase</fullName>
        <ecNumber evidence="1">2.7.7.70</ecNumber>
    </recommendedName>
</protein>
<dbReference type="eggNOG" id="COG0615">
    <property type="taxonomic scope" value="Bacteria"/>
</dbReference>
<dbReference type="Pfam" id="PF01467">
    <property type="entry name" value="CTP_transf_like"/>
    <property type="match status" value="1"/>
</dbReference>
<name>S7TPD5_DESML</name>
<dbReference type="AlphaFoldDB" id="S7TPD5"/>
<dbReference type="NCBIfam" id="TIGR02199">
    <property type="entry name" value="rfaE_dom_II"/>
    <property type="match status" value="1"/>
</dbReference>
<reference evidence="9 10" key="1">
    <citation type="journal article" date="2013" name="Genome Announc.">
        <title>Draft genome sequences for three mercury-methylating, sulfate-reducing bacteria.</title>
        <authorList>
            <person name="Brown S.D."/>
            <person name="Hurt R.A.Jr."/>
            <person name="Gilmour C.C."/>
            <person name="Elias D.A."/>
        </authorList>
    </citation>
    <scope>NUCLEOTIDE SEQUENCE [LARGE SCALE GENOMIC DNA]</scope>
    <source>
        <strain evidence="9 10">DSM 2059</strain>
    </source>
</reference>
<comment type="catalytic activity">
    <reaction evidence="7">
        <text>D-glycero-beta-D-manno-heptose 1-phosphate + ATP + H(+) = ADP-D-glycero-beta-D-manno-heptose + diphosphate</text>
        <dbReference type="Rhea" id="RHEA:27465"/>
        <dbReference type="ChEBI" id="CHEBI:15378"/>
        <dbReference type="ChEBI" id="CHEBI:30616"/>
        <dbReference type="ChEBI" id="CHEBI:33019"/>
        <dbReference type="ChEBI" id="CHEBI:59967"/>
        <dbReference type="ChEBI" id="CHEBI:61593"/>
        <dbReference type="EC" id="2.7.7.70"/>
    </reaction>
</comment>
<dbReference type="GO" id="GO:0005975">
    <property type="term" value="P:carbohydrate metabolic process"/>
    <property type="evidence" value="ECO:0007669"/>
    <property type="project" value="InterPro"/>
</dbReference>
<dbReference type="InterPro" id="IPR050385">
    <property type="entry name" value="Archaeal_FAD_synthase"/>
</dbReference>
<evidence type="ECO:0000313" key="10">
    <source>
        <dbReference type="Proteomes" id="UP000014977"/>
    </source>
</evidence>
<gene>
    <name evidence="9" type="ORF">dsmv_0161</name>
</gene>
<accession>S7TPD5</accession>
<dbReference type="OrthoDB" id="9795543at2"/>
<dbReference type="STRING" id="897.B2D07_04315"/>
<evidence type="ECO:0000256" key="6">
    <source>
        <dbReference type="ARBA" id="ARBA00023277"/>
    </source>
</evidence>
<dbReference type="GO" id="GO:0016779">
    <property type="term" value="F:nucleotidyltransferase activity"/>
    <property type="evidence" value="ECO:0007669"/>
    <property type="project" value="UniProtKB-KW"/>
</dbReference>
<keyword evidence="6" id="KW-0119">Carbohydrate metabolism</keyword>
<evidence type="ECO:0000259" key="8">
    <source>
        <dbReference type="Pfam" id="PF01467"/>
    </source>
</evidence>
<dbReference type="GO" id="GO:0016773">
    <property type="term" value="F:phosphotransferase activity, alcohol group as acceptor"/>
    <property type="evidence" value="ECO:0007669"/>
    <property type="project" value="InterPro"/>
</dbReference>
<keyword evidence="3" id="KW-0548">Nucleotidyltransferase</keyword>
<evidence type="ECO:0000256" key="1">
    <source>
        <dbReference type="ARBA" id="ARBA00012519"/>
    </source>
</evidence>
<dbReference type="PATRIC" id="fig|1121405.3.peg.2531"/>
<dbReference type="InterPro" id="IPR011914">
    <property type="entry name" value="RfaE_dom_II"/>
</dbReference>
<evidence type="ECO:0000256" key="2">
    <source>
        <dbReference type="ARBA" id="ARBA00022679"/>
    </source>
</evidence>
<dbReference type="NCBIfam" id="TIGR00125">
    <property type="entry name" value="cyt_tran_rel"/>
    <property type="match status" value="1"/>
</dbReference>
<comment type="caution">
    <text evidence="9">The sequence shown here is derived from an EMBL/GenBank/DDBJ whole genome shotgun (WGS) entry which is preliminary data.</text>
</comment>
<keyword evidence="2" id="KW-0808">Transferase</keyword>
<dbReference type="PANTHER" id="PTHR43793">
    <property type="entry name" value="FAD SYNTHASE"/>
    <property type="match status" value="1"/>
</dbReference>
<dbReference type="Proteomes" id="UP000014977">
    <property type="component" value="Unassembled WGS sequence"/>
</dbReference>
<dbReference type="InterPro" id="IPR014729">
    <property type="entry name" value="Rossmann-like_a/b/a_fold"/>
</dbReference>
<dbReference type="InterPro" id="IPR004821">
    <property type="entry name" value="Cyt_trans-like"/>
</dbReference>
<dbReference type="RefSeq" id="WP_020876823.1">
    <property type="nucleotide sequence ID" value="NZ_ATHJ01000094.1"/>
</dbReference>
<evidence type="ECO:0000313" key="9">
    <source>
        <dbReference type="EMBL" id="EPR38751.1"/>
    </source>
</evidence>
<dbReference type="EC" id="2.7.7.70" evidence="1"/>
<evidence type="ECO:0000256" key="4">
    <source>
        <dbReference type="ARBA" id="ARBA00022741"/>
    </source>
</evidence>
<keyword evidence="10" id="KW-1185">Reference proteome</keyword>
<evidence type="ECO:0000256" key="7">
    <source>
        <dbReference type="ARBA" id="ARBA00047428"/>
    </source>
</evidence>
<evidence type="ECO:0000256" key="5">
    <source>
        <dbReference type="ARBA" id="ARBA00022840"/>
    </source>
</evidence>
<organism evidence="9 10">
    <name type="scientific">Desulfococcus multivorans DSM 2059</name>
    <dbReference type="NCBI Taxonomy" id="1121405"/>
    <lineage>
        <taxon>Bacteria</taxon>
        <taxon>Pseudomonadati</taxon>
        <taxon>Thermodesulfobacteriota</taxon>
        <taxon>Desulfobacteria</taxon>
        <taxon>Desulfobacterales</taxon>
        <taxon>Desulfococcaceae</taxon>
        <taxon>Desulfococcus</taxon>
    </lineage>
</organism>
<sequence length="161" mass="17550">MSPKLMPQAGLALFLKDTRSPNRPVVFTNGCFDLLHVGHVRYLTAARRLGGLLVVGLNSDDSVRRIKGPLRPIIGQAERAEVLCGLACVDFVTIFDEPDPLALIQAIQPDILVKGADWALQDIIGADAVISRGGRVERISIVPGASTSEIIERIIERYARR</sequence>
<keyword evidence="5" id="KW-0067">ATP-binding</keyword>
<dbReference type="SUPFAM" id="SSF52374">
    <property type="entry name" value="Nucleotidylyl transferase"/>
    <property type="match status" value="1"/>
</dbReference>
<evidence type="ECO:0000256" key="3">
    <source>
        <dbReference type="ARBA" id="ARBA00022695"/>
    </source>
</evidence>